<organism evidence="1 2">
    <name type="scientific">Dermatophagoides farinae</name>
    <name type="common">American house dust mite</name>
    <dbReference type="NCBI Taxonomy" id="6954"/>
    <lineage>
        <taxon>Eukaryota</taxon>
        <taxon>Metazoa</taxon>
        <taxon>Ecdysozoa</taxon>
        <taxon>Arthropoda</taxon>
        <taxon>Chelicerata</taxon>
        <taxon>Arachnida</taxon>
        <taxon>Acari</taxon>
        <taxon>Acariformes</taxon>
        <taxon>Sarcoptiformes</taxon>
        <taxon>Astigmata</taxon>
        <taxon>Psoroptidia</taxon>
        <taxon>Analgoidea</taxon>
        <taxon>Pyroglyphidae</taxon>
        <taxon>Dermatophagoidinae</taxon>
        <taxon>Dermatophagoides</taxon>
    </lineage>
</organism>
<comment type="caution">
    <text evidence="1">The sequence shown here is derived from an EMBL/GenBank/DDBJ whole genome shotgun (WGS) entry which is preliminary data.</text>
</comment>
<protein>
    <submittedName>
        <fullName evidence="1">Uncharacterized protein</fullName>
    </submittedName>
</protein>
<sequence length="87" mass="9926">MKKKIVQETPDPMWERETNKLYCTVPETKSSLLELNVAMEVVVVDRGGKKSSFLPIKVACLPLVIYHDILVSSVDYHFFTIWTVGLV</sequence>
<proteinExistence type="predicted"/>
<reference evidence="1" key="1">
    <citation type="submission" date="2013-05" db="EMBL/GenBank/DDBJ databases">
        <authorList>
            <person name="Yim A.K.Y."/>
            <person name="Chan T.F."/>
            <person name="Ji K.M."/>
            <person name="Liu X.Y."/>
            <person name="Zhou J.W."/>
            <person name="Li R.Q."/>
            <person name="Yang K.Y."/>
            <person name="Li J."/>
            <person name="Li M."/>
            <person name="Law P.T.W."/>
            <person name="Wu Y.L."/>
            <person name="Cai Z.L."/>
            <person name="Qin H."/>
            <person name="Bao Y."/>
            <person name="Leung R.K.K."/>
            <person name="Ng P.K.S."/>
            <person name="Zou J."/>
            <person name="Zhong X.J."/>
            <person name="Ran P.X."/>
            <person name="Zhong N.S."/>
            <person name="Liu Z.G."/>
            <person name="Tsui S.K.W."/>
        </authorList>
    </citation>
    <scope>NUCLEOTIDE SEQUENCE</scope>
    <source>
        <strain evidence="1">Derf</strain>
        <tissue evidence="1">Whole organism</tissue>
    </source>
</reference>
<dbReference type="Proteomes" id="UP000790347">
    <property type="component" value="Unassembled WGS sequence"/>
</dbReference>
<evidence type="ECO:0000313" key="1">
    <source>
        <dbReference type="EMBL" id="KAH9527934.1"/>
    </source>
</evidence>
<name>A0A922L9X7_DERFA</name>
<dbReference type="EMBL" id="ASGP02000001">
    <property type="protein sequence ID" value="KAH9527934.1"/>
    <property type="molecule type" value="Genomic_DNA"/>
</dbReference>
<dbReference type="AlphaFoldDB" id="A0A922L9X7"/>
<reference evidence="1" key="2">
    <citation type="journal article" date="2022" name="Res Sq">
        <title>Comparative Genomics Reveals Insights into the Divergent Evolution of Astigmatic Mites and Household Pest Adaptations.</title>
        <authorList>
            <person name="Xiong Q."/>
            <person name="Wan A.T.-Y."/>
            <person name="Liu X.-Y."/>
            <person name="Fung C.S.-H."/>
            <person name="Xiao X."/>
            <person name="Malainual N."/>
            <person name="Hou J."/>
            <person name="Wang L."/>
            <person name="Wang M."/>
            <person name="Yang K."/>
            <person name="Cui Y."/>
            <person name="Leung E."/>
            <person name="Nong W."/>
            <person name="Shin S.-K."/>
            <person name="Au S."/>
            <person name="Jeong K.Y."/>
            <person name="Chew F.T."/>
            <person name="Hui J."/>
            <person name="Leung T.F."/>
            <person name="Tungtrongchitr A."/>
            <person name="Zhong N."/>
            <person name="Liu Z."/>
            <person name="Tsui S."/>
        </authorList>
    </citation>
    <scope>NUCLEOTIDE SEQUENCE</scope>
    <source>
        <strain evidence="1">Derf</strain>
        <tissue evidence="1">Whole organism</tissue>
    </source>
</reference>
<accession>A0A922L9X7</accession>
<keyword evidence="2" id="KW-1185">Reference proteome</keyword>
<evidence type="ECO:0000313" key="2">
    <source>
        <dbReference type="Proteomes" id="UP000790347"/>
    </source>
</evidence>
<gene>
    <name evidence="1" type="ORF">DERF_001921</name>
</gene>